<reference evidence="4" key="2">
    <citation type="submission" date="2015-07" db="EMBL/GenBank/DDBJ databases">
        <authorList>
            <person name="Noorani M."/>
        </authorList>
    </citation>
    <scope>NUCLEOTIDE SEQUENCE</scope>
    <source>
        <strain evidence="4">Yugu1</strain>
    </source>
</reference>
<dbReference type="InterPro" id="IPR036514">
    <property type="entry name" value="SGNH_hydro_sf"/>
</dbReference>
<evidence type="ECO:0000256" key="2">
    <source>
        <dbReference type="ARBA" id="ARBA00023180"/>
    </source>
</evidence>
<dbReference type="EMBL" id="AGNK02005978">
    <property type="status" value="NOT_ANNOTATED_CDS"/>
    <property type="molecule type" value="Genomic_DNA"/>
</dbReference>
<evidence type="ECO:0000313" key="5">
    <source>
        <dbReference type="EnsemblPlants" id="KQK90768"/>
    </source>
</evidence>
<dbReference type="HOGENOM" id="CLU_015101_2_1_1"/>
<organism evidence="4">
    <name type="scientific">Setaria italica</name>
    <name type="common">Foxtail millet</name>
    <name type="synonym">Panicum italicum</name>
    <dbReference type="NCBI Taxonomy" id="4555"/>
    <lineage>
        <taxon>Eukaryota</taxon>
        <taxon>Viridiplantae</taxon>
        <taxon>Streptophyta</taxon>
        <taxon>Embryophyta</taxon>
        <taxon>Tracheophyta</taxon>
        <taxon>Spermatophyta</taxon>
        <taxon>Magnoliopsida</taxon>
        <taxon>Liliopsida</taxon>
        <taxon>Poales</taxon>
        <taxon>Poaceae</taxon>
        <taxon>PACMAD clade</taxon>
        <taxon>Panicoideae</taxon>
        <taxon>Panicodae</taxon>
        <taxon>Paniceae</taxon>
        <taxon>Cenchrinae</taxon>
        <taxon>Setaria</taxon>
    </lineage>
</organism>
<feature type="region of interest" description="Disordered" evidence="3">
    <location>
        <begin position="302"/>
        <end position="321"/>
    </location>
</feature>
<evidence type="ECO:0000313" key="4">
    <source>
        <dbReference type="EMBL" id="RCV44679.1"/>
    </source>
</evidence>
<protein>
    <recommendedName>
        <fullName evidence="7">GDSL esterase/lipase</fullName>
    </recommendedName>
</protein>
<name>K4ALM3_SETIT</name>
<feature type="compositionally biased region" description="Basic residues" evidence="3">
    <location>
        <begin position="312"/>
        <end position="321"/>
    </location>
</feature>
<comment type="similarity">
    <text evidence="1">Belongs to the 'GDSL' lipolytic enzyme family.</text>
</comment>
<dbReference type="PANTHER" id="PTHR22835">
    <property type="entry name" value="ZINC FINGER FYVE DOMAIN CONTAINING PROTEIN"/>
    <property type="match status" value="1"/>
</dbReference>
<dbReference type="GO" id="GO:0016788">
    <property type="term" value="F:hydrolase activity, acting on ester bonds"/>
    <property type="evidence" value="ECO:0007669"/>
    <property type="project" value="InterPro"/>
</dbReference>
<dbReference type="EnsemblPlants" id="KQK90768">
    <property type="protein sequence ID" value="KQK90768"/>
    <property type="gene ID" value="SETIT_039804mg"/>
</dbReference>
<dbReference type="PANTHER" id="PTHR22835:SF498">
    <property type="entry name" value="GDSL-LIKE LIPASE_ACYLHYDROLASE FAMILY PROTEIN, EXPRESSED"/>
    <property type="match status" value="1"/>
</dbReference>
<dbReference type="Gramene" id="KQK90768">
    <property type="protein sequence ID" value="KQK90768"/>
    <property type="gene ID" value="SETIT_039804mg"/>
</dbReference>
<dbReference type="Pfam" id="PF00657">
    <property type="entry name" value="Lipase_GDSL"/>
    <property type="match status" value="1"/>
</dbReference>
<dbReference type="STRING" id="4555.K4ALM3"/>
<dbReference type="InterPro" id="IPR001087">
    <property type="entry name" value="GDSL"/>
</dbReference>
<dbReference type="AlphaFoldDB" id="K4ALM3"/>
<dbReference type="Gene3D" id="3.40.50.1110">
    <property type="entry name" value="SGNH hydrolase"/>
    <property type="match status" value="1"/>
</dbReference>
<evidence type="ECO:0000256" key="1">
    <source>
        <dbReference type="ARBA" id="ARBA00008668"/>
    </source>
</evidence>
<evidence type="ECO:0000256" key="3">
    <source>
        <dbReference type="SAM" id="MobiDB-lite"/>
    </source>
</evidence>
<evidence type="ECO:0000313" key="6">
    <source>
        <dbReference type="Proteomes" id="UP000004995"/>
    </source>
</evidence>
<reference evidence="5" key="3">
    <citation type="submission" date="2018-08" db="UniProtKB">
        <authorList>
            <consortium name="EnsemblPlants"/>
        </authorList>
    </citation>
    <scope>IDENTIFICATION</scope>
    <source>
        <strain evidence="5">Yugu1</strain>
    </source>
</reference>
<dbReference type="OrthoDB" id="1600564at2759"/>
<gene>
    <name evidence="4" type="ORF">SETIT_9G394300v2</name>
</gene>
<proteinExistence type="inferred from homology"/>
<keyword evidence="6" id="KW-1185">Reference proteome</keyword>
<accession>K4ALM3</accession>
<sequence>MAASPRCFPFSSSTSISSISRWRRLLRLHHLLPRRPRHRALPYGETFFRRPTGRFCDGRLIVDFIAEAPGLPFSPLFLRGGGGRTAEEFRHGANFAVGTATALGKDFFREMGLSPALVRFIPPCSLDVQMEWFKQVLRLLGPTEQGNLDALSAAERKGIMPSSLFVVGEIGENDYSYLILQNRSLDAVIKPLVIPKVVAKIENAIKVLIDLGARTIVVPGHFPMGCLPRYLTMLQSTDPGDYDASGCIRRLNDLIQQHNRAIRTLLARIPRDPAVAGFYAAVVYADYYEAGLEIIRTLSSTAAAEPPSPPACRHRRPSRRRRHRLAMRRRDQLLALLLWLRVVGASRRYRHCCHGWTSTPLLPLPIVALRPTARRSQSYCLYLVGGAGDRSLGKEWRWQLAGATRPQGGALVVCCEDGGPYNSNTFVSCNATSKYVPWDGERLTEPAYRFVARGVLDGPYAEPSILST</sequence>
<keyword evidence="2" id="KW-0325">Glycoprotein</keyword>
<dbReference type="EMBL" id="CM003536">
    <property type="protein sequence ID" value="RCV44679.1"/>
    <property type="molecule type" value="Genomic_DNA"/>
</dbReference>
<reference evidence="4 6" key="1">
    <citation type="journal article" date="2012" name="Nat. Biotechnol.">
        <title>Reference genome sequence of the model plant Setaria.</title>
        <authorList>
            <person name="Bennetzen J.L."/>
            <person name="Schmutz J."/>
            <person name="Wang H."/>
            <person name="Percifield R."/>
            <person name="Hawkins J."/>
            <person name="Pontaroli A.C."/>
            <person name="Estep M."/>
            <person name="Feng L."/>
            <person name="Vaughn J.N."/>
            <person name="Grimwood J."/>
            <person name="Jenkins J."/>
            <person name="Barry K."/>
            <person name="Lindquist E."/>
            <person name="Hellsten U."/>
            <person name="Deshpande S."/>
            <person name="Wang X."/>
            <person name="Wu X."/>
            <person name="Mitros T."/>
            <person name="Triplett J."/>
            <person name="Yang X."/>
            <person name="Ye C.Y."/>
            <person name="Mauro-Herrera M."/>
            <person name="Wang L."/>
            <person name="Li P."/>
            <person name="Sharma M."/>
            <person name="Sharma R."/>
            <person name="Ronald P.C."/>
            <person name="Panaud O."/>
            <person name="Kellogg E.A."/>
            <person name="Brutnell T.P."/>
            <person name="Doust A.N."/>
            <person name="Tuskan G.A."/>
            <person name="Rokhsar D."/>
            <person name="Devos K.M."/>
        </authorList>
    </citation>
    <scope>NUCLEOTIDE SEQUENCE [LARGE SCALE GENOMIC DNA]</scope>
    <source>
        <strain evidence="6">cv. Yugu1</strain>
        <strain evidence="4">Yugu1</strain>
    </source>
</reference>
<dbReference type="eggNOG" id="ENOG502QSMM">
    <property type="taxonomic scope" value="Eukaryota"/>
</dbReference>
<dbReference type="OMA" id="CEDGGPY"/>
<evidence type="ECO:0008006" key="7">
    <source>
        <dbReference type="Google" id="ProtNLM"/>
    </source>
</evidence>
<dbReference type="Proteomes" id="UP000004995">
    <property type="component" value="Unassembled WGS sequence"/>
</dbReference>